<dbReference type="EMBL" id="MQWD01000001">
    <property type="protein sequence ID" value="PAP78394.1"/>
    <property type="molecule type" value="Genomic_DNA"/>
</dbReference>
<evidence type="ECO:0000313" key="11">
    <source>
        <dbReference type="EMBL" id="PAP78394.1"/>
    </source>
</evidence>
<dbReference type="GO" id="GO:0005886">
    <property type="term" value="C:plasma membrane"/>
    <property type="evidence" value="ECO:0007669"/>
    <property type="project" value="UniProtKB-SubCell"/>
</dbReference>
<dbReference type="InterPro" id="IPR002528">
    <property type="entry name" value="MATE_fam"/>
</dbReference>
<dbReference type="Pfam" id="PF01554">
    <property type="entry name" value="MatE"/>
    <property type="match status" value="2"/>
</dbReference>
<feature type="transmembrane region" description="Helical" evidence="10">
    <location>
        <begin position="321"/>
        <end position="340"/>
    </location>
</feature>
<comment type="subcellular location">
    <subcellularLocation>
        <location evidence="1">Cell membrane</location>
        <topology evidence="1">Multi-pass membrane protein</topology>
    </subcellularLocation>
</comment>
<name>A0A271J5P1_9BACT</name>
<sequence>MSALSPGGPALGVEVRATLALAVPIVLVQLAQMSMGFVDVVMVGRLGTEALAAIVLGSTTYFTLALICVGVLVAVQPTVAQAVGAGDTEAAARGARQGLWLALILGVPLTVGLGFSEDLLLATGQAPDTAALAGDYLDAMRWGFVPNLWFTALRGLCEGDARPRPVLAVTLVGVAANAVLNYGLMFGAWGLPELGVVGTGWSSAITTTLMFVALAAIVRTGALARFRVFVGLRRPDPEALGALFRLGWPIGVGFGLESGIFAAATLLVGRLPNYEVALAAHQIALNAASVAFMVPLGIGMAGAIRVGQAAGKGDPDGARRAGWTATALGAAFMTCSALLFWLKPEAVIWIYAGRAPQPEVAALAAGLLGVAAVFQLFDGVQASVAGALRGLKDTRVPMLIAAFSYWGVGLTVGGTLGLGMGLGAPGLWWGLTLGLATAAVGLSARFARRTRRAALRSA</sequence>
<dbReference type="GO" id="GO:0015297">
    <property type="term" value="F:antiporter activity"/>
    <property type="evidence" value="ECO:0007669"/>
    <property type="project" value="UniProtKB-KW"/>
</dbReference>
<dbReference type="RefSeq" id="WP_095512075.1">
    <property type="nucleotide sequence ID" value="NZ_MQWD01000001.1"/>
</dbReference>
<dbReference type="PANTHER" id="PTHR43298:SF2">
    <property type="entry name" value="FMN_FAD EXPORTER YEEO-RELATED"/>
    <property type="match status" value="1"/>
</dbReference>
<evidence type="ECO:0000256" key="1">
    <source>
        <dbReference type="ARBA" id="ARBA00004651"/>
    </source>
</evidence>
<dbReference type="PIRSF" id="PIRSF006603">
    <property type="entry name" value="DinF"/>
    <property type="match status" value="1"/>
</dbReference>
<keyword evidence="7" id="KW-0406">Ion transport</keyword>
<evidence type="ECO:0000256" key="8">
    <source>
        <dbReference type="ARBA" id="ARBA00023136"/>
    </source>
</evidence>
<reference evidence="11 12" key="1">
    <citation type="submission" date="2016-11" db="EMBL/GenBank/DDBJ databases">
        <title>Study of marine rhodopsin-containing bacteria.</title>
        <authorList>
            <person name="Yoshizawa S."/>
            <person name="Kumagai Y."/>
            <person name="Kogure K."/>
        </authorList>
    </citation>
    <scope>NUCLEOTIDE SEQUENCE [LARGE SCALE GENOMIC DNA]</scope>
    <source>
        <strain evidence="11 12">SAORIC-28</strain>
    </source>
</reference>
<dbReference type="CDD" id="cd13131">
    <property type="entry name" value="MATE_NorM_like"/>
    <property type="match status" value="1"/>
</dbReference>
<evidence type="ECO:0000256" key="2">
    <source>
        <dbReference type="ARBA" id="ARBA00022448"/>
    </source>
</evidence>
<evidence type="ECO:0000256" key="3">
    <source>
        <dbReference type="ARBA" id="ARBA00022449"/>
    </source>
</evidence>
<accession>A0A271J5P1</accession>
<evidence type="ECO:0000256" key="4">
    <source>
        <dbReference type="ARBA" id="ARBA00022475"/>
    </source>
</evidence>
<dbReference type="OrthoDB" id="9780160at2"/>
<dbReference type="GO" id="GO:0042910">
    <property type="term" value="F:xenobiotic transmembrane transporter activity"/>
    <property type="evidence" value="ECO:0007669"/>
    <property type="project" value="InterPro"/>
</dbReference>
<dbReference type="PANTHER" id="PTHR43298">
    <property type="entry name" value="MULTIDRUG RESISTANCE PROTEIN NORM-RELATED"/>
    <property type="match status" value="1"/>
</dbReference>
<dbReference type="Proteomes" id="UP000216339">
    <property type="component" value="Unassembled WGS sequence"/>
</dbReference>
<feature type="transmembrane region" description="Helical" evidence="10">
    <location>
        <begin position="398"/>
        <end position="420"/>
    </location>
</feature>
<proteinExistence type="predicted"/>
<evidence type="ECO:0000256" key="6">
    <source>
        <dbReference type="ARBA" id="ARBA00022989"/>
    </source>
</evidence>
<keyword evidence="6 10" id="KW-1133">Transmembrane helix</keyword>
<feature type="transmembrane region" description="Helical" evidence="10">
    <location>
        <begin position="426"/>
        <end position="447"/>
    </location>
</feature>
<feature type="transmembrane region" description="Helical" evidence="10">
    <location>
        <begin position="20"/>
        <end position="43"/>
    </location>
</feature>
<feature type="transmembrane region" description="Helical" evidence="10">
    <location>
        <begin position="201"/>
        <end position="222"/>
    </location>
</feature>
<gene>
    <name evidence="11" type="ORF">BSZ37_19185</name>
</gene>
<keyword evidence="12" id="KW-1185">Reference proteome</keyword>
<feature type="transmembrane region" description="Helical" evidence="10">
    <location>
        <begin position="360"/>
        <end position="377"/>
    </location>
</feature>
<dbReference type="AlphaFoldDB" id="A0A271J5P1"/>
<evidence type="ECO:0000313" key="12">
    <source>
        <dbReference type="Proteomes" id="UP000216339"/>
    </source>
</evidence>
<comment type="caution">
    <text evidence="11">The sequence shown here is derived from an EMBL/GenBank/DDBJ whole genome shotgun (WGS) entry which is preliminary data.</text>
</comment>
<organism evidence="11 12">
    <name type="scientific">Rubrivirga marina</name>
    <dbReference type="NCBI Taxonomy" id="1196024"/>
    <lineage>
        <taxon>Bacteria</taxon>
        <taxon>Pseudomonadati</taxon>
        <taxon>Rhodothermota</taxon>
        <taxon>Rhodothermia</taxon>
        <taxon>Rhodothermales</taxon>
        <taxon>Rubricoccaceae</taxon>
        <taxon>Rubrivirga</taxon>
    </lineage>
</organism>
<protein>
    <recommendedName>
        <fullName evidence="9">Multidrug-efflux transporter</fullName>
    </recommendedName>
</protein>
<keyword evidence="3" id="KW-0050">Antiport</keyword>
<feature type="transmembrane region" description="Helical" evidence="10">
    <location>
        <begin position="166"/>
        <end position="189"/>
    </location>
</feature>
<dbReference type="GO" id="GO:0006811">
    <property type="term" value="P:monoatomic ion transport"/>
    <property type="evidence" value="ECO:0007669"/>
    <property type="project" value="UniProtKB-KW"/>
</dbReference>
<keyword evidence="8 10" id="KW-0472">Membrane</keyword>
<evidence type="ECO:0000256" key="9">
    <source>
        <dbReference type="ARBA" id="ARBA00031636"/>
    </source>
</evidence>
<evidence type="ECO:0000256" key="10">
    <source>
        <dbReference type="SAM" id="Phobius"/>
    </source>
</evidence>
<feature type="transmembrane region" description="Helical" evidence="10">
    <location>
        <begin position="243"/>
        <end position="267"/>
    </location>
</feature>
<keyword evidence="4" id="KW-1003">Cell membrane</keyword>
<feature type="transmembrane region" description="Helical" evidence="10">
    <location>
        <begin position="50"/>
        <end position="75"/>
    </location>
</feature>
<dbReference type="InterPro" id="IPR048279">
    <property type="entry name" value="MdtK-like"/>
</dbReference>
<dbReference type="NCBIfam" id="TIGR00797">
    <property type="entry name" value="matE"/>
    <property type="match status" value="1"/>
</dbReference>
<evidence type="ECO:0000256" key="5">
    <source>
        <dbReference type="ARBA" id="ARBA00022692"/>
    </source>
</evidence>
<dbReference type="InterPro" id="IPR050222">
    <property type="entry name" value="MATE_MdtK"/>
</dbReference>
<keyword evidence="2" id="KW-0813">Transport</keyword>
<feature type="transmembrane region" description="Helical" evidence="10">
    <location>
        <begin position="279"/>
        <end position="301"/>
    </location>
</feature>
<keyword evidence="5 10" id="KW-0812">Transmembrane</keyword>
<evidence type="ECO:0000256" key="7">
    <source>
        <dbReference type="ARBA" id="ARBA00023065"/>
    </source>
</evidence>